<dbReference type="EMBL" id="BMYT01000007">
    <property type="protein sequence ID" value="GGX23867.1"/>
    <property type="molecule type" value="Genomic_DNA"/>
</dbReference>
<evidence type="ECO:0000256" key="4">
    <source>
        <dbReference type="ARBA" id="ARBA00023267"/>
    </source>
</evidence>
<accession>A0ABQ2XMM8</accession>
<dbReference type="Pfam" id="PF03099">
    <property type="entry name" value="BPL_LplA_LipB"/>
    <property type="match status" value="1"/>
</dbReference>
<evidence type="ECO:0000259" key="7">
    <source>
        <dbReference type="PROSITE" id="PS51733"/>
    </source>
</evidence>
<dbReference type="PROSITE" id="PS51733">
    <property type="entry name" value="BPL_LPL_CATALYTIC"/>
    <property type="match status" value="1"/>
</dbReference>
<evidence type="ECO:0000256" key="2">
    <source>
        <dbReference type="ARBA" id="ARBA00022741"/>
    </source>
</evidence>
<dbReference type="Pfam" id="PF02237">
    <property type="entry name" value="BPL_C"/>
    <property type="match status" value="1"/>
</dbReference>
<evidence type="ECO:0000313" key="8">
    <source>
        <dbReference type="EMBL" id="GGX23867.1"/>
    </source>
</evidence>
<keyword evidence="3" id="KW-0067">ATP-binding</keyword>
<dbReference type="Gene3D" id="3.30.930.10">
    <property type="entry name" value="Bira Bifunctional Protein, Domain 2"/>
    <property type="match status" value="1"/>
</dbReference>
<proteinExistence type="predicted"/>
<sequence>MPKRLESNLIEQALYELNRATDFPHISIEVVEETGSTNADLMQRVKSLHTPTLLVARHQTAGRGRAGRTWLSTPDGVLTFSLAWEFPAGASSMMGLPLAVGVAIAERLLQLGVPVQLKWPNDILRDAKKLAGILVESQASQAQSSWAVIGIGLNLSIPAELEREIGQEVADAAWLAQMDRNQLLAQLLQALQVALTEFSLQGFSAFVERWNRLHAHAQQMVVIMEQGKVLHQGIAFGVDALGCLLLQTEQGEQRIHSGDVSLRPLP</sequence>
<evidence type="ECO:0000256" key="1">
    <source>
        <dbReference type="ARBA" id="ARBA00022598"/>
    </source>
</evidence>
<keyword evidence="4" id="KW-0092">Biotin</keyword>
<dbReference type="InterPro" id="IPR045864">
    <property type="entry name" value="aa-tRNA-synth_II/BPL/LPL"/>
</dbReference>
<evidence type="ECO:0000256" key="6">
    <source>
        <dbReference type="ARBA" id="ARBA00047846"/>
    </source>
</evidence>
<keyword evidence="2" id="KW-0547">Nucleotide-binding</keyword>
<dbReference type="InterPro" id="IPR004143">
    <property type="entry name" value="BPL_LPL_catalytic"/>
</dbReference>
<dbReference type="PANTHER" id="PTHR12835:SF5">
    <property type="entry name" value="BIOTIN--PROTEIN LIGASE"/>
    <property type="match status" value="1"/>
</dbReference>
<dbReference type="InterPro" id="IPR008988">
    <property type="entry name" value="Transcriptional_repressor_C"/>
</dbReference>
<dbReference type="EC" id="6.3.4.15" evidence="5"/>
<dbReference type="Gene3D" id="2.30.30.100">
    <property type="match status" value="1"/>
</dbReference>
<keyword evidence="9" id="KW-1185">Reference proteome</keyword>
<dbReference type="InterPro" id="IPR004408">
    <property type="entry name" value="Biotin_CoA_COase_ligase"/>
</dbReference>
<evidence type="ECO:0000256" key="5">
    <source>
        <dbReference type="ARBA" id="ARBA00024227"/>
    </source>
</evidence>
<dbReference type="InterPro" id="IPR003142">
    <property type="entry name" value="BPL_C"/>
</dbReference>
<dbReference type="NCBIfam" id="TIGR00121">
    <property type="entry name" value="birA_ligase"/>
    <property type="match status" value="1"/>
</dbReference>
<organism evidence="8 9">
    <name type="scientific">Undibacterium macrobrachii</name>
    <dbReference type="NCBI Taxonomy" id="1119058"/>
    <lineage>
        <taxon>Bacteria</taxon>
        <taxon>Pseudomonadati</taxon>
        <taxon>Pseudomonadota</taxon>
        <taxon>Betaproteobacteria</taxon>
        <taxon>Burkholderiales</taxon>
        <taxon>Oxalobacteraceae</taxon>
        <taxon>Undibacterium</taxon>
    </lineage>
</organism>
<gene>
    <name evidence="8" type="ORF">GCM10011282_32200</name>
</gene>
<evidence type="ECO:0000256" key="3">
    <source>
        <dbReference type="ARBA" id="ARBA00022840"/>
    </source>
</evidence>
<dbReference type="SUPFAM" id="SSF55681">
    <property type="entry name" value="Class II aaRS and biotin synthetases"/>
    <property type="match status" value="1"/>
</dbReference>
<dbReference type="CDD" id="cd16442">
    <property type="entry name" value="BPL"/>
    <property type="match status" value="1"/>
</dbReference>
<feature type="domain" description="BPL/LPL catalytic" evidence="7">
    <location>
        <begin position="12"/>
        <end position="199"/>
    </location>
</feature>
<dbReference type="PANTHER" id="PTHR12835">
    <property type="entry name" value="BIOTIN PROTEIN LIGASE"/>
    <property type="match status" value="1"/>
</dbReference>
<reference evidence="9" key="1">
    <citation type="journal article" date="2019" name="Int. J. Syst. Evol. Microbiol.">
        <title>The Global Catalogue of Microorganisms (GCM) 10K type strain sequencing project: providing services to taxonomists for standard genome sequencing and annotation.</title>
        <authorList>
            <consortium name="The Broad Institute Genomics Platform"/>
            <consortium name="The Broad Institute Genome Sequencing Center for Infectious Disease"/>
            <person name="Wu L."/>
            <person name="Ma J."/>
        </authorList>
    </citation>
    <scope>NUCLEOTIDE SEQUENCE [LARGE SCALE GENOMIC DNA]</scope>
    <source>
        <strain evidence="9">KCTC 23916</strain>
    </source>
</reference>
<keyword evidence="1 8" id="KW-0436">Ligase</keyword>
<protein>
    <recommendedName>
        <fullName evidence="5">biotin--[biotin carboxyl-carrier protein] ligase</fullName>
        <ecNumber evidence="5">6.3.4.15</ecNumber>
    </recommendedName>
</protein>
<comment type="caution">
    <text evidence="8">The sequence shown here is derived from an EMBL/GenBank/DDBJ whole genome shotgun (WGS) entry which is preliminary data.</text>
</comment>
<comment type="catalytic activity">
    <reaction evidence="6">
        <text>biotin + L-lysyl-[protein] + ATP = N(6)-biotinyl-L-lysyl-[protein] + AMP + diphosphate + H(+)</text>
        <dbReference type="Rhea" id="RHEA:11756"/>
        <dbReference type="Rhea" id="RHEA-COMP:9752"/>
        <dbReference type="Rhea" id="RHEA-COMP:10505"/>
        <dbReference type="ChEBI" id="CHEBI:15378"/>
        <dbReference type="ChEBI" id="CHEBI:29969"/>
        <dbReference type="ChEBI" id="CHEBI:30616"/>
        <dbReference type="ChEBI" id="CHEBI:33019"/>
        <dbReference type="ChEBI" id="CHEBI:57586"/>
        <dbReference type="ChEBI" id="CHEBI:83144"/>
        <dbReference type="ChEBI" id="CHEBI:456215"/>
        <dbReference type="EC" id="6.3.4.15"/>
    </reaction>
</comment>
<dbReference type="RefSeq" id="WP_189347201.1">
    <property type="nucleotide sequence ID" value="NZ_BMYT01000007.1"/>
</dbReference>
<dbReference type="SUPFAM" id="SSF50037">
    <property type="entry name" value="C-terminal domain of transcriptional repressors"/>
    <property type="match status" value="1"/>
</dbReference>
<evidence type="ECO:0000313" key="9">
    <source>
        <dbReference type="Proteomes" id="UP000620127"/>
    </source>
</evidence>
<dbReference type="Proteomes" id="UP000620127">
    <property type="component" value="Unassembled WGS sequence"/>
</dbReference>
<dbReference type="GO" id="GO:0016874">
    <property type="term" value="F:ligase activity"/>
    <property type="evidence" value="ECO:0007669"/>
    <property type="project" value="UniProtKB-KW"/>
</dbReference>
<name>A0ABQ2XMM8_9BURK</name>